<dbReference type="Gene3D" id="3.40.50.12780">
    <property type="entry name" value="N-terminal domain of ligase-like"/>
    <property type="match status" value="1"/>
</dbReference>
<feature type="compositionally biased region" description="Basic and acidic residues" evidence="1">
    <location>
        <begin position="576"/>
        <end position="594"/>
    </location>
</feature>
<dbReference type="InterPro" id="IPR042099">
    <property type="entry name" value="ANL_N_sf"/>
</dbReference>
<gene>
    <name evidence="3" type="ORF">GCM10010439_07500</name>
</gene>
<evidence type="ECO:0000256" key="1">
    <source>
        <dbReference type="SAM" id="MobiDB-lite"/>
    </source>
</evidence>
<keyword evidence="4" id="KW-1185">Reference proteome</keyword>
<reference evidence="4" key="1">
    <citation type="journal article" date="2019" name="Int. J. Syst. Evol. Microbiol.">
        <title>The Global Catalogue of Microorganisms (GCM) 10K type strain sequencing project: providing services to taxonomists for standard genome sequencing and annotation.</title>
        <authorList>
            <consortium name="The Broad Institute Genomics Platform"/>
            <consortium name="The Broad Institute Genome Sequencing Center for Infectious Disease"/>
            <person name="Wu L."/>
            <person name="Ma J."/>
        </authorList>
    </citation>
    <scope>NUCLEOTIDE SEQUENCE [LARGE SCALE GENOMIC DNA]</scope>
    <source>
        <strain evidence="4">JCM 8201</strain>
    </source>
</reference>
<dbReference type="Proteomes" id="UP001501842">
    <property type="component" value="Unassembled WGS sequence"/>
</dbReference>
<dbReference type="EMBL" id="BAAATZ010000003">
    <property type="protein sequence ID" value="GAA2720175.1"/>
    <property type="molecule type" value="Genomic_DNA"/>
</dbReference>
<dbReference type="PROSITE" id="PS00455">
    <property type="entry name" value="AMP_BINDING"/>
    <property type="match status" value="1"/>
</dbReference>
<dbReference type="PANTHER" id="PTHR45527">
    <property type="entry name" value="NONRIBOSOMAL PEPTIDE SYNTHETASE"/>
    <property type="match status" value="1"/>
</dbReference>
<dbReference type="InterPro" id="IPR045851">
    <property type="entry name" value="AMP-bd_C_sf"/>
</dbReference>
<evidence type="ECO:0000259" key="2">
    <source>
        <dbReference type="PROSITE" id="PS50075"/>
    </source>
</evidence>
<feature type="domain" description="Carrier" evidence="2">
    <location>
        <begin position="503"/>
        <end position="578"/>
    </location>
</feature>
<evidence type="ECO:0000313" key="4">
    <source>
        <dbReference type="Proteomes" id="UP001501842"/>
    </source>
</evidence>
<dbReference type="InterPro" id="IPR000873">
    <property type="entry name" value="AMP-dep_synth/lig_dom"/>
</dbReference>
<accession>A0ABP6GEG9</accession>
<dbReference type="InterPro" id="IPR010071">
    <property type="entry name" value="AA_adenyl_dom"/>
</dbReference>
<dbReference type="InterPro" id="IPR009081">
    <property type="entry name" value="PP-bd_ACP"/>
</dbReference>
<dbReference type="PROSITE" id="PS50075">
    <property type="entry name" value="CARRIER"/>
    <property type="match status" value="1"/>
</dbReference>
<dbReference type="InterPro" id="IPR036736">
    <property type="entry name" value="ACP-like_sf"/>
</dbReference>
<dbReference type="SUPFAM" id="SSF47336">
    <property type="entry name" value="ACP-like"/>
    <property type="match status" value="1"/>
</dbReference>
<dbReference type="RefSeq" id="WP_344448699.1">
    <property type="nucleotide sequence ID" value="NZ_BAAATZ010000003.1"/>
</dbReference>
<dbReference type="InterPro" id="IPR025110">
    <property type="entry name" value="AMP-bd_C"/>
</dbReference>
<dbReference type="Gene3D" id="3.30.300.30">
    <property type="match status" value="1"/>
</dbReference>
<dbReference type="NCBIfam" id="TIGR01733">
    <property type="entry name" value="AA-adenyl-dom"/>
    <property type="match status" value="1"/>
</dbReference>
<feature type="region of interest" description="Disordered" evidence="1">
    <location>
        <begin position="575"/>
        <end position="594"/>
    </location>
</feature>
<dbReference type="CDD" id="cd05930">
    <property type="entry name" value="A_NRPS"/>
    <property type="match status" value="1"/>
</dbReference>
<dbReference type="PANTHER" id="PTHR45527:SF1">
    <property type="entry name" value="FATTY ACID SYNTHASE"/>
    <property type="match status" value="1"/>
</dbReference>
<protein>
    <recommendedName>
        <fullName evidence="2">Carrier domain-containing protein</fullName>
    </recommendedName>
</protein>
<dbReference type="InterPro" id="IPR029058">
    <property type="entry name" value="AB_hydrolase_fold"/>
</dbReference>
<dbReference type="Gene3D" id="3.40.50.1820">
    <property type="entry name" value="alpha/beta hydrolase"/>
    <property type="match status" value="1"/>
</dbReference>
<dbReference type="Pfam" id="PF00550">
    <property type="entry name" value="PP-binding"/>
    <property type="match status" value="1"/>
</dbReference>
<proteinExistence type="predicted"/>
<dbReference type="SUPFAM" id="SSF56801">
    <property type="entry name" value="Acetyl-CoA synthetase-like"/>
    <property type="match status" value="1"/>
</dbReference>
<dbReference type="InterPro" id="IPR020845">
    <property type="entry name" value="AMP-binding_CS"/>
</dbReference>
<sequence length="608" mass="64686">MNRPGCAHQVFEYWAVRTPDRIAVSGPDGRITYRELDGRADALAAELRSRGVGPETVVGVVPDHPGQFPLAALAVWKAGGAYVPLGPRLPAGRVAAILAGGVRIVLAGADTAGVLAGFTGEVVSLTAAYRRSTGGREGTVPEAKNLAYVLFTSGSTGEPKGVLIEHAGVVNLAGALRRLYGDLEGSRVFQFAPPTFDAWVWELAMSLLNGGTLCVRADDAPLYGSALSDELRRCSATHLSASPSLLATLPVEDTPPAATLTAGGEALPESLVGRWGSKVRFFNAYGPTECTVGATAALCGDRPGPPPIGTPLEGVEVHVLDGRGRPAGEGETGEVYIGGAGVARGYLDLPSATAARFVPDHLSGRPGARLYRTGDLALRLPDGNLEFRGRADRQLKIRGYRIEPAEVEEALRRHPRVTGAVVGAHERPGMDRRLVAWVETAAGAPVTVDELRGFLRADKPDHLIPSIFVVLPRLPLTPHGKVDHTALPVPERARPLIGAGYVAPSGTTQDALARMWAELLLLDRVGADDDFSFLGGTSLDLLRLQEGVAARWGVRLSAAELLVARTVRLLAARLDGGPRRDRSPDEHADRRADRRTESLHLLRQRRLR</sequence>
<evidence type="ECO:0000313" key="3">
    <source>
        <dbReference type="EMBL" id="GAA2720175.1"/>
    </source>
</evidence>
<dbReference type="Pfam" id="PF00501">
    <property type="entry name" value="AMP-binding"/>
    <property type="match status" value="1"/>
</dbReference>
<comment type="caution">
    <text evidence="3">The sequence shown here is derived from an EMBL/GenBank/DDBJ whole genome shotgun (WGS) entry which is preliminary data.</text>
</comment>
<organism evidence="3 4">
    <name type="scientific">Actinocorallia aurantiaca</name>
    <dbReference type="NCBI Taxonomy" id="46204"/>
    <lineage>
        <taxon>Bacteria</taxon>
        <taxon>Bacillati</taxon>
        <taxon>Actinomycetota</taxon>
        <taxon>Actinomycetes</taxon>
        <taxon>Streptosporangiales</taxon>
        <taxon>Thermomonosporaceae</taxon>
        <taxon>Actinocorallia</taxon>
    </lineage>
</organism>
<dbReference type="Pfam" id="PF13193">
    <property type="entry name" value="AMP-binding_C"/>
    <property type="match status" value="1"/>
</dbReference>
<name>A0ABP6GEG9_9ACTN</name>